<protein>
    <recommendedName>
        <fullName evidence="4">COBRA C-terminal domain-containing protein</fullName>
    </recommendedName>
</protein>
<name>A0AAD8WXW9_LOLMU</name>
<evidence type="ECO:0000313" key="5">
    <source>
        <dbReference type="EMBL" id="KAK1684424.1"/>
    </source>
</evidence>
<keyword evidence="2" id="KW-0732">Signal</keyword>
<keyword evidence="3" id="KW-0325">Glycoprotein</keyword>
<feature type="domain" description="COBRA C-terminal" evidence="4">
    <location>
        <begin position="444"/>
        <end position="594"/>
    </location>
</feature>
<organism evidence="5 6">
    <name type="scientific">Lolium multiflorum</name>
    <name type="common">Italian ryegrass</name>
    <name type="synonym">Lolium perenne subsp. multiflorum</name>
    <dbReference type="NCBI Taxonomy" id="4521"/>
    <lineage>
        <taxon>Eukaryota</taxon>
        <taxon>Viridiplantae</taxon>
        <taxon>Streptophyta</taxon>
        <taxon>Embryophyta</taxon>
        <taxon>Tracheophyta</taxon>
        <taxon>Spermatophyta</taxon>
        <taxon>Magnoliopsida</taxon>
        <taxon>Liliopsida</taxon>
        <taxon>Poales</taxon>
        <taxon>Poaceae</taxon>
        <taxon>BOP clade</taxon>
        <taxon>Pooideae</taxon>
        <taxon>Poodae</taxon>
        <taxon>Poeae</taxon>
        <taxon>Poeae Chloroplast Group 2 (Poeae type)</taxon>
        <taxon>Loliodinae</taxon>
        <taxon>Loliinae</taxon>
        <taxon>Lolium</taxon>
    </lineage>
</organism>
<evidence type="ECO:0000256" key="3">
    <source>
        <dbReference type="ARBA" id="ARBA00023180"/>
    </source>
</evidence>
<dbReference type="GO" id="GO:0052324">
    <property type="term" value="P:plant-type cell wall cellulose biosynthetic process"/>
    <property type="evidence" value="ECO:0007669"/>
    <property type="project" value="TreeGrafter"/>
</dbReference>
<evidence type="ECO:0000313" key="6">
    <source>
        <dbReference type="Proteomes" id="UP001231189"/>
    </source>
</evidence>
<proteinExistence type="inferred from homology"/>
<keyword evidence="6" id="KW-1185">Reference proteome</keyword>
<dbReference type="GO" id="GO:0010215">
    <property type="term" value="P:cellulose microfibril organization"/>
    <property type="evidence" value="ECO:0007669"/>
    <property type="project" value="InterPro"/>
</dbReference>
<dbReference type="PANTHER" id="PTHR31673">
    <property type="entry name" value="PROTEIN COBRA"/>
    <property type="match status" value="1"/>
</dbReference>
<reference evidence="5" key="1">
    <citation type="submission" date="2023-07" db="EMBL/GenBank/DDBJ databases">
        <title>A chromosome-level genome assembly of Lolium multiflorum.</title>
        <authorList>
            <person name="Chen Y."/>
            <person name="Copetti D."/>
            <person name="Kolliker R."/>
            <person name="Studer B."/>
        </authorList>
    </citation>
    <scope>NUCLEOTIDE SEQUENCE</scope>
    <source>
        <strain evidence="5">02402/16</strain>
        <tissue evidence="5">Leaf</tissue>
    </source>
</reference>
<dbReference type="InterPro" id="IPR006918">
    <property type="entry name" value="COBRA_pln"/>
</dbReference>
<dbReference type="Pfam" id="PF25079">
    <property type="entry name" value="COB_C"/>
    <property type="match status" value="2"/>
</dbReference>
<sequence length="627" mass="70284">MARSSSNHCGHARLLSAFAGRFLSAGVIRFRHSLMRARIYGPTGGGDGMTKSALKTCHSCVSLYCAQVLVKGAGFLVGRRCYYLSTREEALERDINGDGTLRPARLPVLSVFPIRRYAASDFFFFFYLYVCFASSSNSFPCCAFHADAYDPVDPLGNITINWDFTSMDTNQYTVMVSIHNYQLYRHIERPGWRLGWAWSGHEIIWDVRGAETTELGNCSGVHFDPGHPPHCCDKRPVVVDLPPGAPYNIQVANCCRGGVLSSLTQNNSTATAAFQMSVGGFDRDGGNPNGDPVKPANFSIGVPGYTCSNATQVPATRSKVDEQRHVQVMLTWQIICSYSQFRDGPSPSCCVSLSSFYNSTIVGCPQCSCGCPRSPSAPQCFRQAHPTLIRQFIQCHHLKTLYYRSISIGCCREIVECPRCMIFTEFQLKFAVFGQLSVSDGEQSKLQALPDADGNPPTPVIRCTEHMCPIRVHWHVKQNYREYWRVKASITNYDMVSNYSDWNLVVRHPNLANITQLFSFNYQPLIQYDTINDTAMFWGIVNYNEMLLRDGNVQTEMILKKDPSDFTFSGGWAFPRRVYFNGHQCAMPSPDQYPSLPNAASDVRVSAVQRWLITASCLLLLSMFHVM</sequence>
<evidence type="ECO:0000256" key="1">
    <source>
        <dbReference type="ARBA" id="ARBA00005507"/>
    </source>
</evidence>
<dbReference type="AlphaFoldDB" id="A0AAD8WXW9"/>
<comment type="similarity">
    <text evidence="1">Belongs to the COBRA family.</text>
</comment>
<dbReference type="GO" id="GO:0005886">
    <property type="term" value="C:plasma membrane"/>
    <property type="evidence" value="ECO:0007669"/>
    <property type="project" value="TreeGrafter"/>
</dbReference>
<gene>
    <name evidence="5" type="ORF">QYE76_045272</name>
</gene>
<dbReference type="InterPro" id="IPR056900">
    <property type="entry name" value="COB_C"/>
</dbReference>
<evidence type="ECO:0000256" key="2">
    <source>
        <dbReference type="ARBA" id="ARBA00022729"/>
    </source>
</evidence>
<dbReference type="PANTHER" id="PTHR31673:SF30">
    <property type="entry name" value="COBRA-LIKE PROTEIN 6"/>
    <property type="match status" value="1"/>
</dbReference>
<dbReference type="EMBL" id="JAUUTY010000002">
    <property type="protein sequence ID" value="KAK1684424.1"/>
    <property type="molecule type" value="Genomic_DNA"/>
</dbReference>
<dbReference type="Pfam" id="PF04833">
    <property type="entry name" value="COBRA"/>
    <property type="match status" value="1"/>
</dbReference>
<accession>A0AAD8WXW9</accession>
<dbReference type="Proteomes" id="UP001231189">
    <property type="component" value="Unassembled WGS sequence"/>
</dbReference>
<comment type="caution">
    <text evidence="5">The sequence shown here is derived from an EMBL/GenBank/DDBJ whole genome shotgun (WGS) entry which is preliminary data.</text>
</comment>
<feature type="domain" description="COBRA C-terminal" evidence="4">
    <location>
        <begin position="348"/>
        <end position="390"/>
    </location>
</feature>
<evidence type="ECO:0000259" key="4">
    <source>
        <dbReference type="Pfam" id="PF25079"/>
    </source>
</evidence>